<organism evidence="7 8">
    <name type="scientific">Candidatus Desulfatibia profunda</name>
    <dbReference type="NCBI Taxonomy" id="2841695"/>
    <lineage>
        <taxon>Bacteria</taxon>
        <taxon>Pseudomonadati</taxon>
        <taxon>Thermodesulfobacteriota</taxon>
        <taxon>Desulfobacteria</taxon>
        <taxon>Desulfobacterales</taxon>
        <taxon>Desulfobacterales incertae sedis</taxon>
        <taxon>Candidatus Desulfatibia</taxon>
    </lineage>
</organism>
<dbReference type="SUPFAM" id="SSF52507">
    <property type="entry name" value="Homo-oligomeric flavin-containing Cys decarboxylases, HFCD"/>
    <property type="match status" value="1"/>
</dbReference>
<keyword evidence="3 4" id="KW-0436">Ligase</keyword>
<evidence type="ECO:0000256" key="1">
    <source>
        <dbReference type="ARBA" id="ARBA00022793"/>
    </source>
</evidence>
<comment type="caution">
    <text evidence="7">The sequence shown here is derived from an EMBL/GenBank/DDBJ whole genome shotgun (WGS) entry which is preliminary data.</text>
</comment>
<evidence type="ECO:0000313" key="8">
    <source>
        <dbReference type="Proteomes" id="UP000603434"/>
    </source>
</evidence>
<sequence length="400" mass="43553">MKACINKKKIVLGVCGGIAAYKSVELLRLLVKQGAHVRVMMTQNAQKFVGPLTFEALSGQTVCTSLFEKGADASIRHIEWAEQADAVVIAPATANIIGKLANGLADDALSTFMMAVTCPVVICPSMNTHMFESRAVQRNIERLKADSYVVIEPGTGELACGTTGPGRLPEPEDIMDRLICCLAPKDFKGKRLLVTAGPTQEPIDPVRFISNPSSGKMGYAVAIAAEHRGGRVVLITGPTGLPDPNNVTVIRVRTAREMGLKVFEHMEESDIIIKTAAVADYRPKEQANQKIKKEHDEMVVVLEKNQDILKELGRSKKGRILVGFAAETENLEQNAEKKLAEKNLDLIAANLVGHFGSGFASDTNKMTLFFKDGTREPLPVMEKEDAAHVLLDRILQLMNP</sequence>
<evidence type="ECO:0000256" key="3">
    <source>
        <dbReference type="HAMAP-Rule" id="MF_02225"/>
    </source>
</evidence>
<comment type="function">
    <text evidence="3">Catalyzes two sequential steps in the biosynthesis of coenzyme A. In the first step cysteine is conjugated to 4'-phosphopantothenate to form 4-phosphopantothenoylcysteine. In the second step the latter compound is decarboxylated to form 4'-phosphopantotheine.</text>
</comment>
<feature type="region of interest" description="Phosphopantothenate--cysteine ligase" evidence="3">
    <location>
        <begin position="192"/>
        <end position="400"/>
    </location>
</feature>
<dbReference type="UniPathway" id="UPA00241">
    <property type="reaction ID" value="UER00353"/>
</dbReference>
<dbReference type="SUPFAM" id="SSF102645">
    <property type="entry name" value="CoaB-like"/>
    <property type="match status" value="1"/>
</dbReference>
<dbReference type="HAMAP" id="MF_02225">
    <property type="entry name" value="CoaBC"/>
    <property type="match status" value="1"/>
</dbReference>
<dbReference type="EC" id="4.1.1.36" evidence="3"/>
<dbReference type="GO" id="GO:0004633">
    <property type="term" value="F:phosphopantothenoylcysteine decarboxylase activity"/>
    <property type="evidence" value="ECO:0007669"/>
    <property type="project" value="UniProtKB-UniRule"/>
</dbReference>
<comment type="cofactor">
    <cofactor evidence="3">
        <name>FMN</name>
        <dbReference type="ChEBI" id="CHEBI:58210"/>
    </cofactor>
    <text evidence="3">Binds 1 FMN per subunit.</text>
</comment>
<keyword evidence="3 4" id="KW-0288">FMN</keyword>
<dbReference type="EC" id="6.3.2.5" evidence="3"/>
<dbReference type="GO" id="GO:0010181">
    <property type="term" value="F:FMN binding"/>
    <property type="evidence" value="ECO:0007669"/>
    <property type="project" value="UniProtKB-UniRule"/>
</dbReference>
<keyword evidence="3" id="KW-0460">Magnesium</keyword>
<evidence type="ECO:0000259" key="6">
    <source>
        <dbReference type="Pfam" id="PF04127"/>
    </source>
</evidence>
<reference evidence="7 8" key="1">
    <citation type="submission" date="2020-08" db="EMBL/GenBank/DDBJ databases">
        <title>Bridging the membrane lipid divide: bacteria of the FCB group superphylum have the potential to synthesize archaeal ether lipids.</title>
        <authorList>
            <person name="Villanueva L."/>
            <person name="Von Meijenfeldt F.A.B."/>
            <person name="Westbye A.B."/>
            <person name="Yadav S."/>
            <person name="Hopmans E.C."/>
            <person name="Dutilh B.E."/>
            <person name="Sinninghe Damste J.S."/>
        </authorList>
    </citation>
    <scope>NUCLEOTIDE SEQUENCE [LARGE SCALE GENOMIC DNA]</scope>
    <source>
        <strain evidence="7">NIOZ-UU30</strain>
    </source>
</reference>
<keyword evidence="1 3" id="KW-0210">Decarboxylase</keyword>
<keyword evidence="2 3" id="KW-0456">Lyase</keyword>
<evidence type="ECO:0000313" key="7">
    <source>
        <dbReference type="EMBL" id="MBC8361378.1"/>
    </source>
</evidence>
<comment type="caution">
    <text evidence="3">Lacks conserved residue(s) required for the propagation of feature annotation.</text>
</comment>
<name>A0A8J6NVF9_9BACT</name>
<feature type="binding site" evidence="3">
    <location>
        <position position="290"/>
    </location>
    <ligand>
        <name>CTP</name>
        <dbReference type="ChEBI" id="CHEBI:37563"/>
    </ligand>
</feature>
<dbReference type="Pfam" id="PF02441">
    <property type="entry name" value="Flavoprotein"/>
    <property type="match status" value="1"/>
</dbReference>
<dbReference type="PANTHER" id="PTHR14359:SF6">
    <property type="entry name" value="PHOSPHOPANTOTHENOYLCYSTEINE DECARBOXYLASE"/>
    <property type="match status" value="1"/>
</dbReference>
<feature type="binding site" evidence="3">
    <location>
        <position position="280"/>
    </location>
    <ligand>
        <name>CTP</name>
        <dbReference type="ChEBI" id="CHEBI:37563"/>
    </ligand>
</feature>
<dbReference type="GO" id="GO:0004632">
    <property type="term" value="F:phosphopantothenate--cysteine ligase activity"/>
    <property type="evidence" value="ECO:0007669"/>
    <property type="project" value="UniProtKB-UniRule"/>
</dbReference>
<dbReference type="PANTHER" id="PTHR14359">
    <property type="entry name" value="HOMO-OLIGOMERIC FLAVIN CONTAINING CYS DECARBOXYLASE FAMILY"/>
    <property type="match status" value="1"/>
</dbReference>
<dbReference type="Gene3D" id="3.40.50.10300">
    <property type="entry name" value="CoaB-like"/>
    <property type="match status" value="1"/>
</dbReference>
<comment type="similarity">
    <text evidence="3 4">In the N-terminal section; belongs to the HFCD (homo-oligomeric flavin containing Cys decarboxylase) superfamily.</text>
</comment>
<dbReference type="Proteomes" id="UP000603434">
    <property type="component" value="Unassembled WGS sequence"/>
</dbReference>
<feature type="binding site" evidence="3">
    <location>
        <position position="338"/>
    </location>
    <ligand>
        <name>CTP</name>
        <dbReference type="ChEBI" id="CHEBI:37563"/>
    </ligand>
</feature>
<dbReference type="InterPro" id="IPR007085">
    <property type="entry name" value="DNA/pantothenate-metab_flavo_C"/>
</dbReference>
<dbReference type="InterPro" id="IPR005252">
    <property type="entry name" value="CoaBC"/>
</dbReference>
<dbReference type="InterPro" id="IPR036551">
    <property type="entry name" value="Flavin_trans-like"/>
</dbReference>
<protein>
    <recommendedName>
        <fullName evidence="3">Coenzyme A biosynthesis bifunctional protein CoaBC</fullName>
    </recommendedName>
    <alternativeName>
        <fullName evidence="3">DNA/pantothenate metabolism flavoprotein</fullName>
    </alternativeName>
    <alternativeName>
        <fullName evidence="3">Phosphopantothenoylcysteine synthetase/decarboxylase</fullName>
        <shortName evidence="3">PPCS-PPCDC</shortName>
    </alternativeName>
    <domain>
        <recommendedName>
            <fullName evidence="3">Phosphopantothenoylcysteine decarboxylase</fullName>
            <shortName evidence="3">PPC decarboxylase</shortName>
            <shortName evidence="3">PPC-DC</shortName>
            <ecNumber evidence="3">4.1.1.36</ecNumber>
        </recommendedName>
        <alternativeName>
            <fullName evidence="3">CoaC</fullName>
        </alternativeName>
    </domain>
    <domain>
        <recommendedName>
            <fullName evidence="3">Phosphopantothenate--cysteine ligase</fullName>
            <ecNumber evidence="3">6.3.2.5</ecNumber>
        </recommendedName>
        <alternativeName>
            <fullName evidence="3">CoaB</fullName>
        </alternativeName>
        <alternativeName>
            <fullName evidence="3">Phosphopantothenoylcysteine synthetase</fullName>
            <shortName evidence="3">PPC synthetase</shortName>
            <shortName evidence="3">PPC-S</shortName>
        </alternativeName>
    </domain>
</protein>
<gene>
    <name evidence="3 7" type="primary">coaBC</name>
    <name evidence="7" type="ORF">H8E23_08280</name>
</gene>
<evidence type="ECO:0000259" key="5">
    <source>
        <dbReference type="Pfam" id="PF02441"/>
    </source>
</evidence>
<comment type="similarity">
    <text evidence="3 4">In the C-terminal section; belongs to the PPC synthetase family.</text>
</comment>
<feature type="domain" description="DNA/pantothenate metabolism flavoprotein C-terminal" evidence="6">
    <location>
        <begin position="188"/>
        <end position="396"/>
    </location>
</feature>
<dbReference type="GO" id="GO:0015941">
    <property type="term" value="P:pantothenate catabolic process"/>
    <property type="evidence" value="ECO:0007669"/>
    <property type="project" value="InterPro"/>
</dbReference>
<comment type="cofactor">
    <cofactor evidence="3">
        <name>Mg(2+)</name>
        <dbReference type="ChEBI" id="CHEBI:18420"/>
    </cofactor>
</comment>
<dbReference type="Pfam" id="PF04127">
    <property type="entry name" value="DFP"/>
    <property type="match status" value="1"/>
</dbReference>
<proteinExistence type="inferred from homology"/>
<feature type="domain" description="Flavoprotein" evidence="5">
    <location>
        <begin position="8"/>
        <end position="179"/>
    </location>
</feature>
<comment type="catalytic activity">
    <reaction evidence="3 4">
        <text>(R)-4'-phosphopantothenate + L-cysteine + CTP = N-[(R)-4-phosphopantothenoyl]-L-cysteine + CMP + diphosphate + H(+)</text>
        <dbReference type="Rhea" id="RHEA:19397"/>
        <dbReference type="ChEBI" id="CHEBI:10986"/>
        <dbReference type="ChEBI" id="CHEBI:15378"/>
        <dbReference type="ChEBI" id="CHEBI:33019"/>
        <dbReference type="ChEBI" id="CHEBI:35235"/>
        <dbReference type="ChEBI" id="CHEBI:37563"/>
        <dbReference type="ChEBI" id="CHEBI:59458"/>
        <dbReference type="ChEBI" id="CHEBI:60377"/>
        <dbReference type="EC" id="6.3.2.5"/>
    </reaction>
</comment>
<feature type="region of interest" description="Phosphopantothenoylcysteine decarboxylase" evidence="3">
    <location>
        <begin position="1"/>
        <end position="191"/>
    </location>
</feature>
<comment type="catalytic activity">
    <reaction evidence="3 4">
        <text>N-[(R)-4-phosphopantothenoyl]-L-cysteine + H(+) = (R)-4'-phosphopantetheine + CO2</text>
        <dbReference type="Rhea" id="RHEA:16793"/>
        <dbReference type="ChEBI" id="CHEBI:15378"/>
        <dbReference type="ChEBI" id="CHEBI:16526"/>
        <dbReference type="ChEBI" id="CHEBI:59458"/>
        <dbReference type="ChEBI" id="CHEBI:61723"/>
        <dbReference type="EC" id="4.1.1.36"/>
    </reaction>
</comment>
<evidence type="ECO:0000256" key="4">
    <source>
        <dbReference type="RuleBase" id="RU364078"/>
    </source>
</evidence>
<feature type="binding site" evidence="3">
    <location>
        <position position="342"/>
    </location>
    <ligand>
        <name>CTP</name>
        <dbReference type="ChEBI" id="CHEBI:37563"/>
    </ligand>
</feature>
<comment type="pathway">
    <text evidence="3 4">Cofactor biosynthesis; coenzyme A biosynthesis; CoA from (R)-pantothenate: step 2/5.</text>
</comment>
<feature type="binding site" evidence="3">
    <location>
        <position position="324"/>
    </location>
    <ligand>
        <name>CTP</name>
        <dbReference type="ChEBI" id="CHEBI:37563"/>
    </ligand>
</feature>
<dbReference type="InterPro" id="IPR035929">
    <property type="entry name" value="CoaB-like_sf"/>
</dbReference>
<accession>A0A8J6NVF9</accession>
<dbReference type="NCBIfam" id="TIGR00521">
    <property type="entry name" value="coaBC_dfp"/>
    <property type="match status" value="1"/>
</dbReference>
<dbReference type="GO" id="GO:0071513">
    <property type="term" value="C:phosphopantothenoylcysteine decarboxylase complex"/>
    <property type="evidence" value="ECO:0007669"/>
    <property type="project" value="TreeGrafter"/>
</dbReference>
<keyword evidence="3 4" id="KW-0285">Flavoprotein</keyword>
<evidence type="ECO:0000256" key="2">
    <source>
        <dbReference type="ARBA" id="ARBA00023239"/>
    </source>
</evidence>
<comment type="pathway">
    <text evidence="3 4">Cofactor biosynthesis; coenzyme A biosynthesis; CoA from (R)-pantothenate: step 3/5.</text>
</comment>
<dbReference type="GO" id="GO:0046872">
    <property type="term" value="F:metal ion binding"/>
    <property type="evidence" value="ECO:0007669"/>
    <property type="project" value="UniProtKB-KW"/>
</dbReference>
<comment type="function">
    <text evidence="4">Catalyzes two steps in the biosynthesis of coenzyme A. In the first step cysteine is conjugated to 4'-phosphopantothenate to form 4-phosphopantothenoylcysteine, in the latter compound is decarboxylated to form 4'-phosphopantotheine.</text>
</comment>
<dbReference type="AlphaFoldDB" id="A0A8J6NVF9"/>
<keyword evidence="3" id="KW-0479">Metal-binding</keyword>
<dbReference type="Gene3D" id="3.40.50.1950">
    <property type="entry name" value="Flavin prenyltransferase-like"/>
    <property type="match status" value="1"/>
</dbReference>
<dbReference type="EMBL" id="JACNJH010000132">
    <property type="protein sequence ID" value="MBC8361378.1"/>
    <property type="molecule type" value="Genomic_DNA"/>
</dbReference>
<dbReference type="GO" id="GO:0015937">
    <property type="term" value="P:coenzyme A biosynthetic process"/>
    <property type="evidence" value="ECO:0007669"/>
    <property type="project" value="UniProtKB-UniRule"/>
</dbReference>
<keyword evidence="3" id="KW-0511">Multifunctional enzyme</keyword>
<dbReference type="InterPro" id="IPR003382">
    <property type="entry name" value="Flavoprotein"/>
</dbReference>
<feature type="active site" description="Proton donor" evidence="3">
    <location>
        <position position="160"/>
    </location>
</feature>